<dbReference type="RefSeq" id="WP_207089457.1">
    <property type="nucleotide sequence ID" value="NZ_JAFLQW010000481.1"/>
</dbReference>
<feature type="domain" description="OCP N-terminal" evidence="2">
    <location>
        <begin position="14"/>
        <end position="164"/>
    </location>
</feature>
<evidence type="ECO:0000313" key="3">
    <source>
        <dbReference type="EMBL" id="MBO0350996.1"/>
    </source>
</evidence>
<dbReference type="InterPro" id="IPR015233">
    <property type="entry name" value="Orange_carotenoid-bd_N"/>
</dbReference>
<dbReference type="EMBL" id="JAFLQW010000481">
    <property type="protein sequence ID" value="MBO0350996.1"/>
    <property type="molecule type" value="Genomic_DNA"/>
</dbReference>
<sequence length="176" mass="19526">MTASNLTGKSQIRSQKTQNLVNDFEKLSTDDKLALLYWIYEKMGDSITPAAPGAAEPNIAPMLMDDYYNLSEDEQLQIMRDIVERKDTVYSHAYGALSANNQLVAWYAWAVGMGDRIVDMPNDYKSTPETDSLLSQIEKAEFEEQISILREIAGGMGYDAVGEMPSQAQTGVTPSL</sequence>
<organism evidence="3 4">
    <name type="scientific">Phormidium pseudopriestleyi FRX01</name>
    <dbReference type="NCBI Taxonomy" id="1759528"/>
    <lineage>
        <taxon>Bacteria</taxon>
        <taxon>Bacillati</taxon>
        <taxon>Cyanobacteriota</taxon>
        <taxon>Cyanophyceae</taxon>
        <taxon>Oscillatoriophycideae</taxon>
        <taxon>Oscillatoriales</taxon>
        <taxon>Oscillatoriaceae</taxon>
        <taxon>Phormidium</taxon>
    </lineage>
</organism>
<dbReference type="Gene3D" id="1.10.2090.10">
    <property type="entry name" value="Orange carotenoid-binding protein, N-terminal domain"/>
    <property type="match status" value="1"/>
</dbReference>
<evidence type="ECO:0000313" key="4">
    <source>
        <dbReference type="Proteomes" id="UP000664844"/>
    </source>
</evidence>
<keyword evidence="1" id="KW-0605">Phycobilisome</keyword>
<keyword evidence="1" id="KW-0157">Chromophore</keyword>
<dbReference type="SUPFAM" id="SSF81930">
    <property type="entry name" value="Orange carotenoid protein, N-terminal domain"/>
    <property type="match status" value="1"/>
</dbReference>
<comment type="similarity">
    <text evidence="1">Belongs to the orange carotenoid-binding protein family.</text>
</comment>
<proteinExistence type="inferred from homology"/>
<dbReference type="InterPro" id="IPR036917">
    <property type="entry name" value="Orange_carotenoid-bd_N_sf"/>
</dbReference>
<dbReference type="Pfam" id="PF09150">
    <property type="entry name" value="Carot_N"/>
    <property type="match status" value="1"/>
</dbReference>
<evidence type="ECO:0000256" key="1">
    <source>
        <dbReference type="PROSITE-ProRule" id="PRU01109"/>
    </source>
</evidence>
<keyword evidence="1" id="KW-0793">Thylakoid</keyword>
<comment type="caution">
    <text evidence="3">The sequence shown here is derived from an EMBL/GenBank/DDBJ whole genome shotgun (WGS) entry which is preliminary data.</text>
</comment>
<evidence type="ECO:0000259" key="2">
    <source>
        <dbReference type="PROSITE" id="PS51773"/>
    </source>
</evidence>
<reference evidence="3 4" key="1">
    <citation type="submission" date="2021-03" db="EMBL/GenBank/DDBJ databases">
        <title>Metabolic Capacity of the Antarctic Cyanobacterium Phormidium pseudopriestleyi that Sustains Oxygenic Photosynthesis in the Presence of Hydrogen Sulfide.</title>
        <authorList>
            <person name="Lumian J.E."/>
            <person name="Jungblut A.D."/>
            <person name="Dillon M.L."/>
            <person name="Hawes I."/>
            <person name="Doran P.T."/>
            <person name="Mackey T.J."/>
            <person name="Dick G.J."/>
            <person name="Grettenberger C.L."/>
            <person name="Sumner D.Y."/>
        </authorList>
    </citation>
    <scope>NUCLEOTIDE SEQUENCE [LARGE SCALE GENOMIC DNA]</scope>
    <source>
        <strain evidence="3 4">FRX01</strain>
    </source>
</reference>
<keyword evidence="4" id="KW-1185">Reference proteome</keyword>
<dbReference type="PROSITE" id="PS51773">
    <property type="entry name" value="OCP_N"/>
    <property type="match status" value="1"/>
</dbReference>
<protein>
    <submittedName>
        <fullName evidence="3">Orange carotenoid protein</fullName>
    </submittedName>
</protein>
<accession>A0ABS3FWH9</accession>
<keyword evidence="1" id="KW-0042">Antenna complex</keyword>
<gene>
    <name evidence="3" type="ORF">J0895_18365</name>
</gene>
<dbReference type="Proteomes" id="UP000664844">
    <property type="component" value="Unassembled WGS sequence"/>
</dbReference>
<name>A0ABS3FWH9_9CYAN</name>
<keyword evidence="1" id="KW-0472">Membrane</keyword>